<dbReference type="RefSeq" id="WP_179615047.1">
    <property type="nucleotide sequence ID" value="NZ_CP059163.1"/>
</dbReference>
<dbReference type="EMBL" id="JACCBE010000001">
    <property type="protein sequence ID" value="NYD57258.1"/>
    <property type="molecule type" value="Genomic_DNA"/>
</dbReference>
<keyword evidence="3" id="KW-1003">Cell membrane</keyword>
<keyword evidence="4 7" id="KW-0812">Transmembrane</keyword>
<dbReference type="Pfam" id="PF03176">
    <property type="entry name" value="MMPL"/>
    <property type="match status" value="2"/>
</dbReference>
<dbReference type="Gene3D" id="1.20.1640.10">
    <property type="entry name" value="Multidrug efflux transporter AcrB transmembrane domain"/>
    <property type="match status" value="2"/>
</dbReference>
<feature type="transmembrane region" description="Helical" evidence="7">
    <location>
        <begin position="371"/>
        <end position="391"/>
    </location>
</feature>
<name>A0A7Y9F0G2_9ACTN</name>
<feature type="transmembrane region" description="Helical" evidence="7">
    <location>
        <begin position="311"/>
        <end position="335"/>
    </location>
</feature>
<accession>A0A7Y9F0G2</accession>
<evidence type="ECO:0000256" key="5">
    <source>
        <dbReference type="ARBA" id="ARBA00022989"/>
    </source>
</evidence>
<evidence type="ECO:0000256" key="3">
    <source>
        <dbReference type="ARBA" id="ARBA00022475"/>
    </source>
</evidence>
<dbReference type="InterPro" id="IPR004869">
    <property type="entry name" value="MMPL_dom"/>
</dbReference>
<feature type="transmembrane region" description="Helical" evidence="7">
    <location>
        <begin position="284"/>
        <end position="305"/>
    </location>
</feature>
<keyword evidence="6 7" id="KW-0472">Membrane</keyword>
<evidence type="ECO:0000259" key="8">
    <source>
        <dbReference type="PROSITE" id="PS50156"/>
    </source>
</evidence>
<feature type="transmembrane region" description="Helical" evidence="7">
    <location>
        <begin position="640"/>
        <end position="658"/>
    </location>
</feature>
<dbReference type="AlphaFoldDB" id="A0A7Y9F0G2"/>
<feature type="transmembrane region" description="Helical" evidence="7">
    <location>
        <begin position="523"/>
        <end position="543"/>
    </location>
</feature>
<feature type="transmembrane region" description="Helical" evidence="7">
    <location>
        <begin position="589"/>
        <end position="609"/>
    </location>
</feature>
<dbReference type="PANTHER" id="PTHR33406:SF11">
    <property type="entry name" value="MEMBRANE PROTEIN SCO6666-RELATED"/>
    <property type="match status" value="1"/>
</dbReference>
<dbReference type="InterPro" id="IPR000731">
    <property type="entry name" value="SSD"/>
</dbReference>
<dbReference type="SUPFAM" id="SSF82866">
    <property type="entry name" value="Multidrug efflux transporter AcrB transmembrane domain"/>
    <property type="match status" value="2"/>
</dbReference>
<feature type="transmembrane region" description="Helical" evidence="7">
    <location>
        <begin position="230"/>
        <end position="251"/>
    </location>
</feature>
<dbReference type="InterPro" id="IPR050545">
    <property type="entry name" value="Mycobact_MmpL"/>
</dbReference>
<proteinExistence type="inferred from homology"/>
<dbReference type="PANTHER" id="PTHR33406">
    <property type="entry name" value="MEMBRANE PROTEIN MJ1562-RELATED"/>
    <property type="match status" value="1"/>
</dbReference>
<evidence type="ECO:0000256" key="6">
    <source>
        <dbReference type="ARBA" id="ARBA00023136"/>
    </source>
</evidence>
<keyword evidence="5 7" id="KW-1133">Transmembrane helix</keyword>
<reference evidence="9 10" key="1">
    <citation type="submission" date="2020-07" db="EMBL/GenBank/DDBJ databases">
        <title>Sequencing the genomes of 1000 actinobacteria strains.</title>
        <authorList>
            <person name="Klenk H.-P."/>
        </authorList>
    </citation>
    <scope>NUCLEOTIDE SEQUENCE [LARGE SCALE GENOMIC DNA]</scope>
    <source>
        <strain evidence="9 10">DSM 18965</strain>
    </source>
</reference>
<protein>
    <submittedName>
        <fullName evidence="9">RND superfamily putative drug exporter</fullName>
    </submittedName>
</protein>
<gene>
    <name evidence="9" type="ORF">BKA08_001496</name>
</gene>
<feature type="transmembrane region" description="Helical" evidence="7">
    <location>
        <begin position="206"/>
        <end position="224"/>
    </location>
</feature>
<comment type="subcellular location">
    <subcellularLocation>
        <location evidence="1">Cell membrane</location>
        <topology evidence="1">Multi-pass membrane protein</topology>
    </subcellularLocation>
</comment>
<feature type="transmembrane region" description="Helical" evidence="7">
    <location>
        <begin position="180"/>
        <end position="199"/>
    </location>
</feature>
<evidence type="ECO:0000313" key="9">
    <source>
        <dbReference type="EMBL" id="NYD57258.1"/>
    </source>
</evidence>
<evidence type="ECO:0000256" key="2">
    <source>
        <dbReference type="ARBA" id="ARBA00010157"/>
    </source>
</evidence>
<feature type="domain" description="SSD" evidence="8">
    <location>
        <begin position="197"/>
        <end position="334"/>
    </location>
</feature>
<evidence type="ECO:0000256" key="7">
    <source>
        <dbReference type="SAM" id="Phobius"/>
    </source>
</evidence>
<evidence type="ECO:0000313" key="10">
    <source>
        <dbReference type="Proteomes" id="UP000516957"/>
    </source>
</evidence>
<feature type="transmembrane region" description="Helical" evidence="7">
    <location>
        <begin position="664"/>
        <end position="681"/>
    </location>
</feature>
<organism evidence="9 10">
    <name type="scientific">Nocardioides marinisabuli</name>
    <dbReference type="NCBI Taxonomy" id="419476"/>
    <lineage>
        <taxon>Bacteria</taxon>
        <taxon>Bacillati</taxon>
        <taxon>Actinomycetota</taxon>
        <taxon>Actinomycetes</taxon>
        <taxon>Propionibacteriales</taxon>
        <taxon>Nocardioidaceae</taxon>
        <taxon>Nocardioides</taxon>
    </lineage>
</organism>
<keyword evidence="10" id="KW-1185">Reference proteome</keyword>
<dbReference type="PROSITE" id="PS50156">
    <property type="entry name" value="SSD"/>
    <property type="match status" value="1"/>
</dbReference>
<sequence>MIDRWGAFVARRARAVLLVAVALVLAAGAYGAGVFDSLEQGGFDDPSSETARELVAERELFGNRTVDVVAVYSDEDRLADDRGFRAAVEEVVAGIPGDLVTQVVPYYAAGPDSGLVSADGHHAQVLVSLAGESQDDFLTAYDELAPLLEADGLETGLTGSYAVYNDVNEITSKDLKRAELISLPLVVLLALLIFGSAVAALMPAMVGLVAMLGALAVVRVIAGLTDVSVFSINIISLLGIGLAIDYALFVVSRFREELAILPVEDPDAAATAIRRTMATAGRTVLFSGLTVAAAMSSLLIFPQGFLRSMGYGGMAAVVVAMLAALTVLPAVLRLLGRRVDAGRMPWRRPGAEAADGGRWAVLARGVMRRPVAVIAVTVVVLLAVAAPFLGVRWGSVDHRVLPADAPAHRTADLLVEEFGAETSTASLLLRGTRADDVAAYVTAAQQVDGVGTVQTVAGPEQARGDEEATLLRATWTGNSQTERSQEIVRDLRAVEPASGTALVGGMSADTVDLVDSVADHLPWMALVVVVVMLVLLFVAFGSVVLPVKAVVMNLFSIAAAFGVVTWIFSDGHLADLLGFTPQGFLDATNPILMVAILFGLSMDYEVFLLSRVREEWDRTGDNDLAVATGVQKTGRIITSAALLLGVVIGAFGTSGIVFMKMLGVGMLVALLIDATVVRALLVPATMKLLGRWNWYAPAPMASWWARHGFREEVASTPVENTPERTPHVV</sequence>
<dbReference type="Proteomes" id="UP000516957">
    <property type="component" value="Unassembled WGS sequence"/>
</dbReference>
<feature type="transmembrane region" description="Helical" evidence="7">
    <location>
        <begin position="550"/>
        <end position="569"/>
    </location>
</feature>
<evidence type="ECO:0000256" key="4">
    <source>
        <dbReference type="ARBA" id="ARBA00022692"/>
    </source>
</evidence>
<dbReference type="GO" id="GO:0005886">
    <property type="term" value="C:plasma membrane"/>
    <property type="evidence" value="ECO:0007669"/>
    <property type="project" value="UniProtKB-SubCell"/>
</dbReference>
<comment type="similarity">
    <text evidence="2">Belongs to the resistance-nodulation-cell division (RND) (TC 2.A.6) family. MmpL subfamily.</text>
</comment>
<comment type="caution">
    <text evidence="9">The sequence shown here is derived from an EMBL/GenBank/DDBJ whole genome shotgun (WGS) entry which is preliminary data.</text>
</comment>
<evidence type="ECO:0000256" key="1">
    <source>
        <dbReference type="ARBA" id="ARBA00004651"/>
    </source>
</evidence>